<reference evidence="2" key="1">
    <citation type="submission" date="2023-08" db="EMBL/GenBank/DDBJ databases">
        <title>Rhodospirillaceae gen. nov., a novel taxon isolated from the Yangtze River Yuezi River estuary sludge.</title>
        <authorList>
            <person name="Ruan L."/>
        </authorList>
    </citation>
    <scope>NUCLEOTIDE SEQUENCE [LARGE SCALE GENOMIC DNA]</scope>
    <source>
        <strain evidence="2">R-7</strain>
    </source>
</reference>
<dbReference type="Gene3D" id="1.10.490.10">
    <property type="entry name" value="Globins"/>
    <property type="match status" value="1"/>
</dbReference>
<dbReference type="EMBL" id="JAUYVI010000003">
    <property type="protein sequence ID" value="MDQ7247753.1"/>
    <property type="molecule type" value="Genomic_DNA"/>
</dbReference>
<dbReference type="InterPro" id="IPR009050">
    <property type="entry name" value="Globin-like_sf"/>
</dbReference>
<dbReference type="SUPFAM" id="SSF46458">
    <property type="entry name" value="Globin-like"/>
    <property type="match status" value="1"/>
</dbReference>
<accession>A0ABU0YM81</accession>
<proteinExistence type="predicted"/>
<protein>
    <submittedName>
        <fullName evidence="1">Group III truncated hemoglobin</fullName>
    </submittedName>
</protein>
<comment type="caution">
    <text evidence="1">The sequence shown here is derived from an EMBL/GenBank/DDBJ whole genome shotgun (WGS) entry which is preliminary data.</text>
</comment>
<sequence length="151" mass="17043">MNAPVPFPTESQIEDLVTTFYARIRKHPTLGPIFEQVIGDDWTPHLKLMCDFWSSVMLTTGRYKGRPIPAHVRINQQQQGMIEPKHFAEWLSLFEATAKELFSPDLAASFVEKARRIAESLKLGFAFHSPTPDIWASLPPRAIPLTTVKAG</sequence>
<organism evidence="1 2">
    <name type="scientific">Dongia sedimenti</name>
    <dbReference type="NCBI Taxonomy" id="3064282"/>
    <lineage>
        <taxon>Bacteria</taxon>
        <taxon>Pseudomonadati</taxon>
        <taxon>Pseudomonadota</taxon>
        <taxon>Alphaproteobacteria</taxon>
        <taxon>Rhodospirillales</taxon>
        <taxon>Dongiaceae</taxon>
        <taxon>Dongia</taxon>
    </lineage>
</organism>
<dbReference type="Proteomes" id="UP001230156">
    <property type="component" value="Unassembled WGS sequence"/>
</dbReference>
<name>A0ABU0YM81_9PROT</name>
<gene>
    <name evidence="1" type="ORF">Q8A70_08745</name>
</gene>
<dbReference type="RefSeq" id="WP_379955189.1">
    <property type="nucleotide sequence ID" value="NZ_JAUYVI010000003.1"/>
</dbReference>
<dbReference type="CDD" id="cd08916">
    <property type="entry name" value="TrHb3_P"/>
    <property type="match status" value="1"/>
</dbReference>
<dbReference type="InterPro" id="IPR012292">
    <property type="entry name" value="Globin/Proto"/>
</dbReference>
<keyword evidence="2" id="KW-1185">Reference proteome</keyword>
<evidence type="ECO:0000313" key="1">
    <source>
        <dbReference type="EMBL" id="MDQ7247753.1"/>
    </source>
</evidence>
<evidence type="ECO:0000313" key="2">
    <source>
        <dbReference type="Proteomes" id="UP001230156"/>
    </source>
</evidence>